<name>A0A451A9C7_9GAMM</name>
<proteinExistence type="predicted"/>
<evidence type="ECO:0000313" key="2">
    <source>
        <dbReference type="EMBL" id="VFK56353.1"/>
    </source>
</evidence>
<keyword evidence="1" id="KW-0812">Transmembrane</keyword>
<keyword evidence="1" id="KW-0472">Membrane</keyword>
<dbReference type="EMBL" id="CAADFY010000086">
    <property type="protein sequence ID" value="VFK56353.1"/>
    <property type="molecule type" value="Genomic_DNA"/>
</dbReference>
<feature type="transmembrane region" description="Helical" evidence="1">
    <location>
        <begin position="12"/>
        <end position="29"/>
    </location>
</feature>
<protein>
    <submittedName>
        <fullName evidence="3">Uncharacterized protein</fullName>
    </submittedName>
</protein>
<reference evidence="3" key="1">
    <citation type="submission" date="2019-02" db="EMBL/GenBank/DDBJ databases">
        <authorList>
            <person name="Gruber-Vodicka R. H."/>
            <person name="Seah K. B. B."/>
        </authorList>
    </citation>
    <scope>NUCLEOTIDE SEQUENCE</scope>
    <source>
        <strain evidence="3">BECK_BY2</strain>
        <strain evidence="2">BECK_BY3</strain>
    </source>
</reference>
<keyword evidence="1" id="KW-1133">Transmembrane helix</keyword>
<accession>A0A451A9C7</accession>
<sequence>MSALCAETERGLALLHLGVLSGFLFFRYVKKVTRRNEDNHSLTNGHSFGGSC</sequence>
<organism evidence="3">
    <name type="scientific">Candidatus Kentrum sp. TUN</name>
    <dbReference type="NCBI Taxonomy" id="2126343"/>
    <lineage>
        <taxon>Bacteria</taxon>
        <taxon>Pseudomonadati</taxon>
        <taxon>Pseudomonadota</taxon>
        <taxon>Gammaproteobacteria</taxon>
        <taxon>Candidatus Kentrum</taxon>
    </lineage>
</organism>
<gene>
    <name evidence="3" type="ORF">BECKTUN1418E_GA0071001_10842</name>
    <name evidence="2" type="ORF">BECKTUN1418F_GA0071002_10862</name>
</gene>
<evidence type="ECO:0000256" key="1">
    <source>
        <dbReference type="SAM" id="Phobius"/>
    </source>
</evidence>
<dbReference type="EMBL" id="CAADFV010000084">
    <property type="protein sequence ID" value="VFK62628.1"/>
    <property type="molecule type" value="Genomic_DNA"/>
</dbReference>
<evidence type="ECO:0000313" key="3">
    <source>
        <dbReference type="EMBL" id="VFK62628.1"/>
    </source>
</evidence>
<dbReference type="AlphaFoldDB" id="A0A451A9C7"/>